<dbReference type="Gene3D" id="3.30.1150.10">
    <property type="match status" value="1"/>
</dbReference>
<sequence>MDKLLKTILNNVFLSSAIFISVLFHAVVLLVHFVPAIQEAVTPVDPGLEIILVNAKHEKRPSSAQALAQVNLDGGGQHDQGRAKSPLPDMRRVEDGDSVVTTQKKIQELEERQRQLLDQVRQETTVKSQRVLDKKQLDDQQAENGRDLSESKKALARSIAEISQTIEDQNKRPRKTFLSPSTQAVGHAIYYKALQKKIEDVGTINFPQVNGKKLYGQVIVYIPIFQDGTIYEKEGGPKVEKSSGIPELDSAALRIVRKAAPYGHFPPNMRSKDKDDIWIVVTQFKFTRDQQLETEMRGGRVRE</sequence>
<keyword evidence="3 7" id="KW-1133">Transmembrane helix</keyword>
<evidence type="ECO:0000313" key="8">
    <source>
        <dbReference type="EMBL" id="WMW79462.1"/>
    </source>
</evidence>
<evidence type="ECO:0000256" key="7">
    <source>
        <dbReference type="SAM" id="Phobius"/>
    </source>
</evidence>
<keyword evidence="2 7" id="KW-0812">Transmembrane</keyword>
<feature type="transmembrane region" description="Helical" evidence="7">
    <location>
        <begin position="12"/>
        <end position="34"/>
    </location>
</feature>
<keyword evidence="9" id="KW-1185">Reference proteome</keyword>
<evidence type="ECO:0000256" key="5">
    <source>
        <dbReference type="SAM" id="Coils"/>
    </source>
</evidence>
<dbReference type="Pfam" id="PF13103">
    <property type="entry name" value="TonB_2"/>
    <property type="match status" value="1"/>
</dbReference>
<dbReference type="InterPro" id="IPR006260">
    <property type="entry name" value="TonB/TolA_C"/>
</dbReference>
<keyword evidence="5" id="KW-0175">Coiled coil</keyword>
<keyword evidence="4 7" id="KW-0472">Membrane</keyword>
<dbReference type="Proteomes" id="UP001181355">
    <property type="component" value="Chromosome"/>
</dbReference>
<name>A0ABY9RE01_9BURK</name>
<gene>
    <name evidence="8" type="ORF">RF679_12480</name>
</gene>
<accession>A0ABY9RE01</accession>
<protein>
    <submittedName>
        <fullName evidence="8">TonB family protein</fullName>
    </submittedName>
</protein>
<comment type="subcellular location">
    <subcellularLocation>
        <location evidence="1">Membrane</location>
        <topology evidence="1">Single-pass membrane protein</topology>
    </subcellularLocation>
</comment>
<evidence type="ECO:0000256" key="2">
    <source>
        <dbReference type="ARBA" id="ARBA00022692"/>
    </source>
</evidence>
<evidence type="ECO:0000256" key="6">
    <source>
        <dbReference type="SAM" id="MobiDB-lite"/>
    </source>
</evidence>
<feature type="coiled-coil region" evidence="5">
    <location>
        <begin position="99"/>
        <end position="126"/>
    </location>
</feature>
<proteinExistence type="predicted"/>
<evidence type="ECO:0000256" key="4">
    <source>
        <dbReference type="ARBA" id="ARBA00023136"/>
    </source>
</evidence>
<dbReference type="NCBIfam" id="TIGR01352">
    <property type="entry name" value="tonB_Cterm"/>
    <property type="match status" value="1"/>
</dbReference>
<organism evidence="8 9">
    <name type="scientific">Undibacterium cyanobacteriorum</name>
    <dbReference type="NCBI Taxonomy" id="3073561"/>
    <lineage>
        <taxon>Bacteria</taxon>
        <taxon>Pseudomonadati</taxon>
        <taxon>Pseudomonadota</taxon>
        <taxon>Betaproteobacteria</taxon>
        <taxon>Burkholderiales</taxon>
        <taxon>Oxalobacteraceae</taxon>
        <taxon>Undibacterium</taxon>
    </lineage>
</organism>
<evidence type="ECO:0000256" key="3">
    <source>
        <dbReference type="ARBA" id="ARBA00022989"/>
    </source>
</evidence>
<feature type="region of interest" description="Disordered" evidence="6">
    <location>
        <begin position="72"/>
        <end position="98"/>
    </location>
</feature>
<dbReference type="EMBL" id="CP133720">
    <property type="protein sequence ID" value="WMW79462.1"/>
    <property type="molecule type" value="Genomic_DNA"/>
</dbReference>
<dbReference type="SUPFAM" id="SSF74653">
    <property type="entry name" value="TolA/TonB C-terminal domain"/>
    <property type="match status" value="1"/>
</dbReference>
<dbReference type="RefSeq" id="WP_309480959.1">
    <property type="nucleotide sequence ID" value="NZ_CP133720.1"/>
</dbReference>
<evidence type="ECO:0000313" key="9">
    <source>
        <dbReference type="Proteomes" id="UP001181355"/>
    </source>
</evidence>
<evidence type="ECO:0000256" key="1">
    <source>
        <dbReference type="ARBA" id="ARBA00004167"/>
    </source>
</evidence>
<reference evidence="8" key="1">
    <citation type="submission" date="2023-09" db="EMBL/GenBank/DDBJ databases">
        <title>Undibacterium sp. 20NA77.5 isolated from freshwater.</title>
        <authorList>
            <person name="Le V."/>
            <person name="Ko S.-R."/>
            <person name="Ahn C.-Y."/>
            <person name="Oh H.-M."/>
        </authorList>
    </citation>
    <scope>NUCLEOTIDE SEQUENCE</scope>
    <source>
        <strain evidence="8">20NA77.5</strain>
    </source>
</reference>